<sequence>MTDEEALICNFTDDEYIKDDNFVNRVEKCKAFGTQQGADDNEKWKAHQVAQAYHQQFPSNVQITPPGVIKYYMEKRLPYSSSVPFTNYYKKRLELYQAR</sequence>
<organism evidence="1 2">
    <name type="scientific">Dentiscutata erythropus</name>
    <dbReference type="NCBI Taxonomy" id="1348616"/>
    <lineage>
        <taxon>Eukaryota</taxon>
        <taxon>Fungi</taxon>
        <taxon>Fungi incertae sedis</taxon>
        <taxon>Mucoromycota</taxon>
        <taxon>Glomeromycotina</taxon>
        <taxon>Glomeromycetes</taxon>
        <taxon>Diversisporales</taxon>
        <taxon>Gigasporaceae</taxon>
        <taxon>Dentiscutata</taxon>
    </lineage>
</organism>
<dbReference type="AlphaFoldDB" id="A0A9N9HQ31"/>
<keyword evidence="2" id="KW-1185">Reference proteome</keyword>
<dbReference type="EMBL" id="CAJVPY010008744">
    <property type="protein sequence ID" value="CAG8700173.1"/>
    <property type="molecule type" value="Genomic_DNA"/>
</dbReference>
<dbReference type="Proteomes" id="UP000789405">
    <property type="component" value="Unassembled WGS sequence"/>
</dbReference>
<reference evidence="1" key="1">
    <citation type="submission" date="2021-06" db="EMBL/GenBank/DDBJ databases">
        <authorList>
            <person name="Kallberg Y."/>
            <person name="Tangrot J."/>
            <person name="Rosling A."/>
        </authorList>
    </citation>
    <scope>NUCLEOTIDE SEQUENCE</scope>
    <source>
        <strain evidence="1">MA453B</strain>
    </source>
</reference>
<protein>
    <submittedName>
        <fullName evidence="1">3204_t:CDS:1</fullName>
    </submittedName>
</protein>
<evidence type="ECO:0000313" key="1">
    <source>
        <dbReference type="EMBL" id="CAG8700173.1"/>
    </source>
</evidence>
<evidence type="ECO:0000313" key="2">
    <source>
        <dbReference type="Proteomes" id="UP000789405"/>
    </source>
</evidence>
<comment type="caution">
    <text evidence="1">The sequence shown here is derived from an EMBL/GenBank/DDBJ whole genome shotgun (WGS) entry which is preliminary data.</text>
</comment>
<name>A0A9N9HQ31_9GLOM</name>
<dbReference type="OrthoDB" id="10519387at2759"/>
<accession>A0A9N9HQ31</accession>
<proteinExistence type="predicted"/>
<gene>
    <name evidence="1" type="ORF">DERYTH_LOCUS12935</name>
</gene>